<dbReference type="AlphaFoldDB" id="A0A2P2N4J7"/>
<accession>A0A2P2N4J7</accession>
<proteinExistence type="predicted"/>
<name>A0A2P2N4J7_RHIMU</name>
<dbReference type="EMBL" id="GGEC01056913">
    <property type="protein sequence ID" value="MBX37397.1"/>
    <property type="molecule type" value="Transcribed_RNA"/>
</dbReference>
<sequence length="25" mass="2699">MCKSRYMGTGDMLDGPRSPISGVHC</sequence>
<feature type="region of interest" description="Disordered" evidence="1">
    <location>
        <begin position="1"/>
        <end position="25"/>
    </location>
</feature>
<protein>
    <submittedName>
        <fullName evidence="2">Uncharacterized protein</fullName>
    </submittedName>
</protein>
<organism evidence="2">
    <name type="scientific">Rhizophora mucronata</name>
    <name type="common">Asiatic mangrove</name>
    <dbReference type="NCBI Taxonomy" id="61149"/>
    <lineage>
        <taxon>Eukaryota</taxon>
        <taxon>Viridiplantae</taxon>
        <taxon>Streptophyta</taxon>
        <taxon>Embryophyta</taxon>
        <taxon>Tracheophyta</taxon>
        <taxon>Spermatophyta</taxon>
        <taxon>Magnoliopsida</taxon>
        <taxon>eudicotyledons</taxon>
        <taxon>Gunneridae</taxon>
        <taxon>Pentapetalae</taxon>
        <taxon>rosids</taxon>
        <taxon>fabids</taxon>
        <taxon>Malpighiales</taxon>
        <taxon>Rhizophoraceae</taxon>
        <taxon>Rhizophora</taxon>
    </lineage>
</organism>
<evidence type="ECO:0000256" key="1">
    <source>
        <dbReference type="SAM" id="MobiDB-lite"/>
    </source>
</evidence>
<reference evidence="2" key="1">
    <citation type="submission" date="2018-02" db="EMBL/GenBank/DDBJ databases">
        <title>Rhizophora mucronata_Transcriptome.</title>
        <authorList>
            <person name="Meera S.P."/>
            <person name="Sreeshan A."/>
            <person name="Augustine A."/>
        </authorList>
    </citation>
    <scope>NUCLEOTIDE SEQUENCE</scope>
    <source>
        <tissue evidence="2">Leaf</tissue>
    </source>
</reference>
<evidence type="ECO:0000313" key="2">
    <source>
        <dbReference type="EMBL" id="MBX37397.1"/>
    </source>
</evidence>